<evidence type="ECO:0000313" key="3">
    <source>
        <dbReference type="EMBL" id="GMH70667.1"/>
    </source>
</evidence>
<protein>
    <recommendedName>
        <fullName evidence="2">ATP-grasp domain-containing protein</fullName>
    </recommendedName>
</protein>
<dbReference type="Gene3D" id="3.30.470.20">
    <property type="entry name" value="ATP-grasp fold, B domain"/>
    <property type="match status" value="1"/>
</dbReference>
<evidence type="ECO:0000259" key="2">
    <source>
        <dbReference type="PROSITE" id="PS50975"/>
    </source>
</evidence>
<dbReference type="SUPFAM" id="SSF56059">
    <property type="entry name" value="Glutathione synthetase ATP-binding domain-like"/>
    <property type="match status" value="1"/>
</dbReference>
<keyword evidence="1" id="KW-0067">ATP-binding</keyword>
<dbReference type="Pfam" id="PF02655">
    <property type="entry name" value="ATP-grasp_3"/>
    <property type="match status" value="1"/>
</dbReference>
<dbReference type="InterPro" id="IPR011761">
    <property type="entry name" value="ATP-grasp"/>
</dbReference>
<evidence type="ECO:0000256" key="1">
    <source>
        <dbReference type="PROSITE-ProRule" id="PRU00409"/>
    </source>
</evidence>
<proteinExistence type="predicted"/>
<evidence type="ECO:0000313" key="4">
    <source>
        <dbReference type="Proteomes" id="UP001162640"/>
    </source>
</evidence>
<name>A0A9W7E9B3_9STRA</name>
<dbReference type="GO" id="GO:0046872">
    <property type="term" value="F:metal ion binding"/>
    <property type="evidence" value="ECO:0007669"/>
    <property type="project" value="InterPro"/>
</dbReference>
<reference evidence="4" key="1">
    <citation type="journal article" date="2023" name="Commun. Biol.">
        <title>Genome analysis of Parmales, the sister group of diatoms, reveals the evolutionary specialization of diatoms from phago-mixotrophs to photoautotrophs.</title>
        <authorList>
            <person name="Ban H."/>
            <person name="Sato S."/>
            <person name="Yoshikawa S."/>
            <person name="Yamada K."/>
            <person name="Nakamura Y."/>
            <person name="Ichinomiya M."/>
            <person name="Sato N."/>
            <person name="Blanc-Mathieu R."/>
            <person name="Endo H."/>
            <person name="Kuwata A."/>
            <person name="Ogata H."/>
        </authorList>
    </citation>
    <scope>NUCLEOTIDE SEQUENCE [LARGE SCALE GENOMIC DNA]</scope>
</reference>
<gene>
    <name evidence="3" type="ORF">TL16_g05465</name>
</gene>
<dbReference type="PANTHER" id="PTHR37018">
    <property type="entry name" value="CULTURE SPECIFIC PROTEIN, PUTATIVE (AFU_ORTHOLOGUE AFUA_2G00130)-RELATED"/>
    <property type="match status" value="1"/>
</dbReference>
<dbReference type="InterPro" id="IPR003806">
    <property type="entry name" value="ATP-grasp_PylC-type"/>
</dbReference>
<keyword evidence="1" id="KW-0547">Nucleotide-binding</keyword>
<dbReference type="GO" id="GO:0005524">
    <property type="term" value="F:ATP binding"/>
    <property type="evidence" value="ECO:0007669"/>
    <property type="project" value="UniProtKB-UniRule"/>
</dbReference>
<accession>A0A9W7E9B3</accession>
<sequence>METVTCEVYDGKTKLGDLLQSGLLYQKNSTVSNARNEVKSLLSMPPTTKNDLVMQSPNLEVVSLGTDQESRPRLEYDDGFNPLGLPVMVFESPSTSSNSTSFKNGSRYLVHDYPPAPAQYWSVMRPIRYAALAGDSVLVWTKNSLPTGLIEHWEEAIPGFVKPNFICDEGDNGFDLLKQANANPDLVVHCYLPLEQIPEQNHVVHPSAHYYVAGKNAIPEMTAHSPKHYADTKAVRPCVVKVTHAMGSLGIFVIRDDDDEKELLNFLEKTGQPDIAVTEFIEIERNLACHFFVHPSGEVVWFGYSENEKLAGGGWSSDSRFENDKQTEMRELLWPYTMDVAKYFLSKGFWGFAGIDVLFDGAGVGYVVDVNPRVTGSMPALMASPGVFERFGLRVGKFRKSTRFYFCGSKDELLAFVKRWNAVHKGKGHVVLYSVYEKEPGCTQLNMGVWANSVEEVDTIFSLFCAEDRMGGGRA</sequence>
<dbReference type="PROSITE" id="PS50975">
    <property type="entry name" value="ATP_GRASP"/>
    <property type="match status" value="1"/>
</dbReference>
<organism evidence="3 4">
    <name type="scientific">Triparma laevis f. inornata</name>
    <dbReference type="NCBI Taxonomy" id="1714386"/>
    <lineage>
        <taxon>Eukaryota</taxon>
        <taxon>Sar</taxon>
        <taxon>Stramenopiles</taxon>
        <taxon>Ochrophyta</taxon>
        <taxon>Bolidophyceae</taxon>
        <taxon>Parmales</taxon>
        <taxon>Triparmaceae</taxon>
        <taxon>Triparma</taxon>
    </lineage>
</organism>
<comment type="caution">
    <text evidence="3">The sequence shown here is derived from an EMBL/GenBank/DDBJ whole genome shotgun (WGS) entry which is preliminary data.</text>
</comment>
<dbReference type="PANTHER" id="PTHR37018:SF1">
    <property type="entry name" value="CULTURE SPECIFIC PROTEIN, PUTATIVE (AFU_ORTHOLOGUE AFUA_2G00130)-RELATED"/>
    <property type="match status" value="1"/>
</dbReference>
<dbReference type="AlphaFoldDB" id="A0A9W7E9B3"/>
<dbReference type="InterPro" id="IPR053269">
    <property type="entry name" value="Asp-Met_ligase"/>
</dbReference>
<dbReference type="Proteomes" id="UP001162640">
    <property type="component" value="Unassembled WGS sequence"/>
</dbReference>
<feature type="domain" description="ATP-grasp" evidence="2">
    <location>
        <begin position="210"/>
        <end position="404"/>
    </location>
</feature>
<dbReference type="EMBL" id="BLQM01000159">
    <property type="protein sequence ID" value="GMH70667.1"/>
    <property type="molecule type" value="Genomic_DNA"/>
</dbReference>